<dbReference type="OrthoDB" id="4835at2759"/>
<organism evidence="2 3">
    <name type="scientific">Vanilla planifolia</name>
    <name type="common">Vanilla</name>
    <dbReference type="NCBI Taxonomy" id="51239"/>
    <lineage>
        <taxon>Eukaryota</taxon>
        <taxon>Viridiplantae</taxon>
        <taxon>Streptophyta</taxon>
        <taxon>Embryophyta</taxon>
        <taxon>Tracheophyta</taxon>
        <taxon>Spermatophyta</taxon>
        <taxon>Magnoliopsida</taxon>
        <taxon>Liliopsida</taxon>
        <taxon>Asparagales</taxon>
        <taxon>Orchidaceae</taxon>
        <taxon>Vanilloideae</taxon>
        <taxon>Vanilleae</taxon>
        <taxon>Vanilla</taxon>
    </lineage>
</organism>
<reference evidence="2 3" key="1">
    <citation type="journal article" date="2020" name="Nat. Food">
        <title>A phased Vanilla planifolia genome enables genetic improvement of flavour and production.</title>
        <authorList>
            <person name="Hasing T."/>
            <person name="Tang H."/>
            <person name="Brym M."/>
            <person name="Khazi F."/>
            <person name="Huang T."/>
            <person name="Chambers A.H."/>
        </authorList>
    </citation>
    <scope>NUCLEOTIDE SEQUENCE [LARGE SCALE GENOMIC DNA]</scope>
    <source>
        <tissue evidence="2">Leaf</tissue>
    </source>
</reference>
<dbReference type="PANTHER" id="PTHR34800:SF1">
    <property type="entry name" value="TETRAPYRROLE-BINDING PROTEIN, CHLOROPLASTIC"/>
    <property type="match status" value="1"/>
</dbReference>
<dbReference type="GO" id="GO:0009507">
    <property type="term" value="C:chloroplast"/>
    <property type="evidence" value="ECO:0007669"/>
    <property type="project" value="TreeGrafter"/>
</dbReference>
<dbReference type="AlphaFoldDB" id="A0A835V496"/>
<dbReference type="Proteomes" id="UP000639772">
    <property type="component" value="Unassembled WGS sequence"/>
</dbReference>
<sequence length="234" mass="26310">MASASLHSLHLPHLHHRHRRHLQFPPTTTPSSSPSIIALNLSSSIVTPATASPTFDALAGHLAAANFRQADEETRGLLIALAGDAAQKRGYIFFSEVQFLADEDLRTIDELWRRHSGGRFGYGVQRRLWEKADRDFSRFFVRVGWMRRLETEVEQYTYRSFPGEFIWELGDNTPEGHLPLTNALRGTQLLESILTHPAFEPEAMAEAGEEGCNKDTGRNQALSTGNLFKADYSF</sequence>
<dbReference type="SUPFAM" id="SSF140869">
    <property type="entry name" value="GUN4-like"/>
    <property type="match status" value="1"/>
</dbReference>
<evidence type="ECO:0000259" key="1">
    <source>
        <dbReference type="Pfam" id="PF05419"/>
    </source>
</evidence>
<evidence type="ECO:0000313" key="3">
    <source>
        <dbReference type="Proteomes" id="UP000639772"/>
    </source>
</evidence>
<dbReference type="Gene3D" id="1.25.40.620">
    <property type="match status" value="1"/>
</dbReference>
<accession>A0A835V496</accession>
<protein>
    <recommendedName>
        <fullName evidence="1">GUN4-like domain-containing protein</fullName>
    </recommendedName>
</protein>
<dbReference type="CDD" id="cd16383">
    <property type="entry name" value="GUN4"/>
    <property type="match status" value="1"/>
</dbReference>
<dbReference type="GO" id="GO:0046906">
    <property type="term" value="F:tetrapyrrole binding"/>
    <property type="evidence" value="ECO:0007669"/>
    <property type="project" value="TreeGrafter"/>
</dbReference>
<dbReference type="PANTHER" id="PTHR34800">
    <property type="entry name" value="TETRAPYRROLE-BINDING PROTEIN, CHLOROPLASTIC"/>
    <property type="match status" value="1"/>
</dbReference>
<dbReference type="InterPro" id="IPR037215">
    <property type="entry name" value="GUN4-like_sf"/>
</dbReference>
<proteinExistence type="predicted"/>
<dbReference type="Gene3D" id="1.10.10.1770">
    <property type="entry name" value="Gun4-like"/>
    <property type="match status" value="1"/>
</dbReference>
<dbReference type="Pfam" id="PF05419">
    <property type="entry name" value="GUN4"/>
    <property type="match status" value="1"/>
</dbReference>
<evidence type="ECO:0000313" key="2">
    <source>
        <dbReference type="EMBL" id="KAG0486879.1"/>
    </source>
</evidence>
<dbReference type="EMBL" id="JADCNM010000004">
    <property type="protein sequence ID" value="KAG0486879.1"/>
    <property type="molecule type" value="Genomic_DNA"/>
</dbReference>
<name>A0A835V496_VANPL</name>
<gene>
    <name evidence="2" type="ORF">HPP92_008974</name>
</gene>
<feature type="domain" description="GUN4-like" evidence="1">
    <location>
        <begin position="54"/>
        <end position="197"/>
    </location>
</feature>
<dbReference type="FunFam" id="1.10.10.1770:FF:000001">
    <property type="entry name" value="Tetrapyrrole-binding protein, chloroplastic"/>
    <property type="match status" value="1"/>
</dbReference>
<dbReference type="GO" id="GO:0010019">
    <property type="term" value="P:chloroplast-nucleus signaling pathway"/>
    <property type="evidence" value="ECO:0007669"/>
    <property type="project" value="TreeGrafter"/>
</dbReference>
<dbReference type="InterPro" id="IPR008629">
    <property type="entry name" value="GUN4-like"/>
</dbReference>
<comment type="caution">
    <text evidence="2">The sequence shown here is derived from an EMBL/GenBank/DDBJ whole genome shotgun (WGS) entry which is preliminary data.</text>
</comment>